<dbReference type="GO" id="GO:0003676">
    <property type="term" value="F:nucleic acid binding"/>
    <property type="evidence" value="ECO:0007669"/>
    <property type="project" value="InterPro"/>
</dbReference>
<keyword evidence="4" id="KW-0378">Hydrolase</keyword>
<dbReference type="InterPro" id="IPR047201">
    <property type="entry name" value="ERI-1_3'hExo-like"/>
</dbReference>
<dbReference type="InterPro" id="IPR036397">
    <property type="entry name" value="RNaseH_sf"/>
</dbReference>
<dbReference type="EMBL" id="DF237059">
    <property type="protein sequence ID" value="GAQ82397.1"/>
    <property type="molecule type" value="Genomic_DNA"/>
</dbReference>
<feature type="region of interest" description="Disordered" evidence="8">
    <location>
        <begin position="491"/>
        <end position="511"/>
    </location>
</feature>
<accession>A0A1Y1I0T3</accession>
<dbReference type="GO" id="GO:0000175">
    <property type="term" value="F:3'-5'-RNA exonuclease activity"/>
    <property type="evidence" value="ECO:0007669"/>
    <property type="project" value="InterPro"/>
</dbReference>
<evidence type="ECO:0000256" key="1">
    <source>
        <dbReference type="ARBA" id="ARBA00022722"/>
    </source>
</evidence>
<dbReference type="InterPro" id="IPR013520">
    <property type="entry name" value="Ribonucl_H"/>
</dbReference>
<dbReference type="SMART" id="SM00479">
    <property type="entry name" value="EXOIII"/>
    <property type="match status" value="1"/>
</dbReference>
<evidence type="ECO:0000256" key="3">
    <source>
        <dbReference type="ARBA" id="ARBA00022771"/>
    </source>
</evidence>
<evidence type="ECO:0000259" key="9">
    <source>
        <dbReference type="PROSITE" id="PS51999"/>
    </source>
</evidence>
<gene>
    <name evidence="10" type="ORF">KFL_001100110</name>
</gene>
<dbReference type="PROSITE" id="PS51999">
    <property type="entry name" value="ZF_GRF"/>
    <property type="match status" value="1"/>
</dbReference>
<reference evidence="10 11" key="1">
    <citation type="journal article" date="2014" name="Nat. Commun.">
        <title>Klebsormidium flaccidum genome reveals primary factors for plant terrestrial adaptation.</title>
        <authorList>
            <person name="Hori K."/>
            <person name="Maruyama F."/>
            <person name="Fujisawa T."/>
            <person name="Togashi T."/>
            <person name="Yamamoto N."/>
            <person name="Seo M."/>
            <person name="Sato S."/>
            <person name="Yamada T."/>
            <person name="Mori H."/>
            <person name="Tajima N."/>
            <person name="Moriyama T."/>
            <person name="Ikeuchi M."/>
            <person name="Watanabe M."/>
            <person name="Wada H."/>
            <person name="Kobayashi K."/>
            <person name="Saito M."/>
            <person name="Masuda T."/>
            <person name="Sasaki-Sekimoto Y."/>
            <person name="Mashiguchi K."/>
            <person name="Awai K."/>
            <person name="Shimojima M."/>
            <person name="Masuda S."/>
            <person name="Iwai M."/>
            <person name="Nobusawa T."/>
            <person name="Narise T."/>
            <person name="Kondo S."/>
            <person name="Saito H."/>
            <person name="Sato R."/>
            <person name="Murakawa M."/>
            <person name="Ihara Y."/>
            <person name="Oshima-Yamada Y."/>
            <person name="Ohtaka K."/>
            <person name="Satoh M."/>
            <person name="Sonobe K."/>
            <person name="Ishii M."/>
            <person name="Ohtani R."/>
            <person name="Kanamori-Sato M."/>
            <person name="Honoki R."/>
            <person name="Miyazaki D."/>
            <person name="Mochizuki H."/>
            <person name="Umetsu J."/>
            <person name="Higashi K."/>
            <person name="Shibata D."/>
            <person name="Kamiya Y."/>
            <person name="Sato N."/>
            <person name="Nakamura Y."/>
            <person name="Tabata S."/>
            <person name="Ida S."/>
            <person name="Kurokawa K."/>
            <person name="Ohta H."/>
        </authorList>
    </citation>
    <scope>NUCLEOTIDE SEQUENCE [LARGE SCALE GENOMIC DNA]</scope>
    <source>
        <strain evidence="10 11">NIES-2285</strain>
    </source>
</reference>
<dbReference type="Proteomes" id="UP000054558">
    <property type="component" value="Unassembled WGS sequence"/>
</dbReference>
<dbReference type="Gene3D" id="3.30.420.10">
    <property type="entry name" value="Ribonuclease H-like superfamily/Ribonuclease H"/>
    <property type="match status" value="1"/>
</dbReference>
<dbReference type="AlphaFoldDB" id="A0A1Y1I0T3"/>
<evidence type="ECO:0000313" key="11">
    <source>
        <dbReference type="Proteomes" id="UP000054558"/>
    </source>
</evidence>
<feature type="domain" description="GRF-type" evidence="9">
    <location>
        <begin position="509"/>
        <end position="554"/>
    </location>
</feature>
<dbReference type="PANTHER" id="PTHR23044:SF61">
    <property type="entry name" value="3'-5' EXORIBONUCLEASE 1-RELATED"/>
    <property type="match status" value="1"/>
</dbReference>
<dbReference type="InterPro" id="IPR051274">
    <property type="entry name" value="3-5_Exoribonuclease"/>
</dbReference>
<proteinExistence type="predicted"/>
<dbReference type="Pfam" id="PF00929">
    <property type="entry name" value="RNase_T"/>
    <property type="match status" value="1"/>
</dbReference>
<organism evidence="10 11">
    <name type="scientific">Klebsormidium nitens</name>
    <name type="common">Green alga</name>
    <name type="synonym">Ulothrix nitens</name>
    <dbReference type="NCBI Taxonomy" id="105231"/>
    <lineage>
        <taxon>Eukaryota</taxon>
        <taxon>Viridiplantae</taxon>
        <taxon>Streptophyta</taxon>
        <taxon>Klebsormidiophyceae</taxon>
        <taxon>Klebsormidiales</taxon>
        <taxon>Klebsormidiaceae</taxon>
        <taxon>Klebsormidium</taxon>
    </lineage>
</organism>
<feature type="compositionally biased region" description="Basic and acidic residues" evidence="8">
    <location>
        <begin position="496"/>
        <end position="510"/>
    </location>
</feature>
<keyword evidence="2" id="KW-0479">Metal-binding</keyword>
<evidence type="ECO:0000313" key="10">
    <source>
        <dbReference type="EMBL" id="GAQ82397.1"/>
    </source>
</evidence>
<name>A0A1Y1I0T3_KLENI</name>
<dbReference type="GO" id="GO:0008270">
    <property type="term" value="F:zinc ion binding"/>
    <property type="evidence" value="ECO:0007669"/>
    <property type="project" value="UniProtKB-KW"/>
</dbReference>
<keyword evidence="5" id="KW-0862">Zinc</keyword>
<keyword evidence="11" id="KW-1185">Reference proteome</keyword>
<evidence type="ECO:0000256" key="7">
    <source>
        <dbReference type="PROSITE-ProRule" id="PRU01343"/>
    </source>
</evidence>
<keyword evidence="3 7" id="KW-0863">Zinc-finger</keyword>
<dbReference type="STRING" id="105231.A0A1Y1I0T3"/>
<evidence type="ECO:0000256" key="2">
    <source>
        <dbReference type="ARBA" id="ARBA00022723"/>
    </source>
</evidence>
<dbReference type="Pfam" id="PF06839">
    <property type="entry name" value="Zn_ribbon_GRF"/>
    <property type="match status" value="1"/>
</dbReference>
<evidence type="ECO:0000256" key="4">
    <source>
        <dbReference type="ARBA" id="ARBA00022801"/>
    </source>
</evidence>
<dbReference type="OrthoDB" id="448399at2759"/>
<evidence type="ECO:0000256" key="6">
    <source>
        <dbReference type="ARBA" id="ARBA00022839"/>
    </source>
</evidence>
<dbReference type="InterPro" id="IPR012337">
    <property type="entry name" value="RNaseH-like_sf"/>
</dbReference>
<dbReference type="PANTHER" id="PTHR23044">
    <property type="entry name" value="3'-5' EXONUCLEASE ERI1-RELATED"/>
    <property type="match status" value="1"/>
</dbReference>
<dbReference type="InterPro" id="IPR010666">
    <property type="entry name" value="Znf_GRF"/>
</dbReference>
<dbReference type="SUPFAM" id="SSF53098">
    <property type="entry name" value="Ribonuclease H-like"/>
    <property type="match status" value="1"/>
</dbReference>
<dbReference type="CDD" id="cd06133">
    <property type="entry name" value="ERI-1_3'hExo_like"/>
    <property type="match status" value="1"/>
</dbReference>
<keyword evidence="1" id="KW-0540">Nuclease</keyword>
<evidence type="ECO:0000256" key="8">
    <source>
        <dbReference type="SAM" id="MobiDB-lite"/>
    </source>
</evidence>
<keyword evidence="6" id="KW-0269">Exonuclease</keyword>
<evidence type="ECO:0000256" key="5">
    <source>
        <dbReference type="ARBA" id="ARBA00022833"/>
    </source>
</evidence>
<sequence>MEGLAATTSLTQEQIDRIARNKAAALARLAKARGLVAWAAQASLPQTATAATTHLPDQRAHVLPTAQLQVSPQGEDRTQVLATKRGQYLSFGLGNTAKNVNGLDCGDNYTAFPPGHGAQTADGLRLCETLTPCAFRKSLAEPPHMTLNSLAAQAASLEVRNDGPPLTGVSGGDALLGPERPIPVGAANSALEAFATAGLAARGVSEGAASLGVDGAPANGSRTDGRSIFDVVENREAEKTGSIKVGEGGGQASPEAAKRASRKGPFLRWPRQVFDYFLVIDFECTCDNVTTIESQEIIEFPSVLLNARTLRIEDSFRVFCRPEVHSTLTPFCTRFTGIRQEQVDSGLSLREALQEHDTWLRSKNLLDKPNRFAVVTWTDWDCKVMLEMECKWKRIQKPAYFNQWVNLKHPFAKVFPKAKGTCHGLRGHVTYAGVTWEGREHSGLDDATNTARLAAALIRQGGLLSITDSFKIYAADGSKIERVLKKRPLVQADSNARGKEPGKGSGERCHCGVKRKKRTVKKPGPTHGQAFYSCGKWTITGGGCCDYFEWMHDEKVGGRGKD</sequence>
<protein>
    <recommendedName>
        <fullName evidence="9">GRF-type domain-containing protein</fullName>
    </recommendedName>
</protein>